<evidence type="ECO:0000313" key="2">
    <source>
        <dbReference type="EMBL" id="POB03002.1"/>
    </source>
</evidence>
<dbReference type="InterPro" id="IPR036420">
    <property type="entry name" value="BRCT_dom_sf"/>
</dbReference>
<dbReference type="EMBL" id="PPSK01000010">
    <property type="protein sequence ID" value="POB03002.1"/>
    <property type="molecule type" value="Genomic_DNA"/>
</dbReference>
<dbReference type="OrthoDB" id="5451971at2"/>
<dbReference type="GO" id="GO:0016874">
    <property type="term" value="F:ligase activity"/>
    <property type="evidence" value="ECO:0007669"/>
    <property type="project" value="UniProtKB-KW"/>
</dbReference>
<evidence type="ECO:0000259" key="1">
    <source>
        <dbReference type="Pfam" id="PF00533"/>
    </source>
</evidence>
<dbReference type="Pfam" id="PF00533">
    <property type="entry name" value="BRCT"/>
    <property type="match status" value="1"/>
</dbReference>
<keyword evidence="3" id="KW-1185">Reference proteome</keyword>
<dbReference type="CDD" id="cd17748">
    <property type="entry name" value="BRCT_DNA_ligase_like"/>
    <property type="match status" value="1"/>
</dbReference>
<dbReference type="SUPFAM" id="SSF52113">
    <property type="entry name" value="BRCT domain"/>
    <property type="match status" value="1"/>
</dbReference>
<organism evidence="2 3">
    <name type="scientific">Halopseudomonas oceani</name>
    <dbReference type="NCBI Taxonomy" id="1708783"/>
    <lineage>
        <taxon>Bacteria</taxon>
        <taxon>Pseudomonadati</taxon>
        <taxon>Pseudomonadota</taxon>
        <taxon>Gammaproteobacteria</taxon>
        <taxon>Pseudomonadales</taxon>
        <taxon>Pseudomonadaceae</taxon>
        <taxon>Halopseudomonas</taxon>
    </lineage>
</organism>
<dbReference type="Gene3D" id="3.40.50.10190">
    <property type="entry name" value="BRCT domain"/>
    <property type="match status" value="1"/>
</dbReference>
<accession>A0A2P4EU94</accession>
<proteinExistence type="predicted"/>
<dbReference type="Proteomes" id="UP000243451">
    <property type="component" value="Unassembled WGS sequence"/>
</dbReference>
<sequence length="219" mass="23965">MEVAVPDLHNEFAKSRFFNQARMDRRSADALVGLAAGIVADGVVSQSEALFLRDWLEANLVHLDDPVVNLLYQRLNLMLADSVLDAEEASELLGMLHSFAGLSLEKPLPTEHTFTAPNDLPLCDPAPDLICAGRSFVFTGVMAFGPRKECQQIVLDLGGEIAKGVSKKVHYLVVGSVGNEQWRHSSYGLKIMKAVELREAGVPIAIVGEDHWQRVLFGS</sequence>
<protein>
    <submittedName>
        <fullName evidence="2">NAD-dependent DNA ligase</fullName>
    </submittedName>
</protein>
<reference evidence="2 3" key="1">
    <citation type="submission" date="2018-01" db="EMBL/GenBank/DDBJ databases">
        <title>Draft genome of the type strain Pseudomonas oceani DSM 100277 isolated from the deep water in Okinawa trough, northwestern Pacific Ocean.</title>
        <authorList>
            <person name="Gomila M."/>
            <person name="Mulet M."/>
            <person name="Garcia-Valdes E."/>
            <person name="Lalucat J."/>
        </authorList>
    </citation>
    <scope>NUCLEOTIDE SEQUENCE [LARGE SCALE GENOMIC DNA]</scope>
    <source>
        <strain evidence="2 3">DSM 100277</strain>
    </source>
</reference>
<dbReference type="InterPro" id="IPR001357">
    <property type="entry name" value="BRCT_dom"/>
</dbReference>
<feature type="domain" description="BRCT" evidence="1">
    <location>
        <begin position="129"/>
        <end position="193"/>
    </location>
</feature>
<name>A0A2P4EU94_9GAMM</name>
<evidence type="ECO:0000313" key="3">
    <source>
        <dbReference type="Proteomes" id="UP000243451"/>
    </source>
</evidence>
<gene>
    <name evidence="2" type="ORF">C1949_11590</name>
</gene>
<comment type="caution">
    <text evidence="2">The sequence shown here is derived from an EMBL/GenBank/DDBJ whole genome shotgun (WGS) entry which is preliminary data.</text>
</comment>
<dbReference type="AlphaFoldDB" id="A0A2P4EU94"/>
<keyword evidence="2" id="KW-0436">Ligase</keyword>